<dbReference type="PANTHER" id="PTHR33393:SF11">
    <property type="entry name" value="POLYGLUTAMINE SYNTHESIS ACCESSORY PROTEIN RV0574C-RELATED"/>
    <property type="match status" value="1"/>
</dbReference>
<accession>A0A8J7FHR1</accession>
<feature type="domain" description="Capsule synthesis protein CapA" evidence="3">
    <location>
        <begin position="71"/>
        <end position="311"/>
    </location>
</feature>
<dbReference type="SUPFAM" id="SSF56300">
    <property type="entry name" value="Metallo-dependent phosphatases"/>
    <property type="match status" value="1"/>
</dbReference>
<keyword evidence="2" id="KW-1133">Transmembrane helix</keyword>
<dbReference type="EMBL" id="JADEWL010000174">
    <property type="protein sequence ID" value="MBE9216503.1"/>
    <property type="molecule type" value="Genomic_DNA"/>
</dbReference>
<dbReference type="PANTHER" id="PTHR33393">
    <property type="entry name" value="POLYGLUTAMINE SYNTHESIS ACCESSORY PROTEIN RV0574C-RELATED"/>
    <property type="match status" value="1"/>
</dbReference>
<proteinExistence type="inferred from homology"/>
<dbReference type="RefSeq" id="WP_193925101.1">
    <property type="nucleotide sequence ID" value="NZ_JADEWL010000174.1"/>
</dbReference>
<sequence>MLNQKLKVSLSASFIGCCFAVGIGMGLLSRLQVETPTDNAISVETTAAPSASTDSVKIPITNQQNLAKSIVIQAVGDVIPGTNYPNHRLPADSNQLIPKSVRAYLNRADLLFGNFETTLTNYPYSAKDISRGQVFAFRSPPEYAKLFDDVGFDVFNIANNHAKDFGMEGFKDTVNNLKNVGIETVGHKNKILYLEKNNNKIAMIGFAPYDMYNSIHDLKTATSLVKKAREQANIVIISMHAGAEGTGALHTKNKTEYFYGENRGNSIQFARTMIDAGADLVLGHGPHVPRAMEMYKGKLIAYSLGNFLGYRTLSTVAQAGYSMILEVKMTPEGTLEQAKIIPVRMDKQGIPYIDQNFNTVQLVRYLNKHDFPDSSVEINQKGELIVANSQ</sequence>
<dbReference type="InterPro" id="IPR029052">
    <property type="entry name" value="Metallo-depent_PP-like"/>
</dbReference>
<protein>
    <submittedName>
        <fullName evidence="4">CapA family protein</fullName>
    </submittedName>
</protein>
<name>A0A8J7FHR1_9CYAN</name>
<comment type="caution">
    <text evidence="4">The sequence shown here is derived from an EMBL/GenBank/DDBJ whole genome shotgun (WGS) entry which is preliminary data.</text>
</comment>
<dbReference type="InterPro" id="IPR019079">
    <property type="entry name" value="Capsule_synth_CapA"/>
</dbReference>
<keyword evidence="2" id="KW-0812">Transmembrane</keyword>
<gene>
    <name evidence="4" type="ORF">IQ247_28240</name>
</gene>
<dbReference type="SMART" id="SM00854">
    <property type="entry name" value="PGA_cap"/>
    <property type="match status" value="1"/>
</dbReference>
<feature type="transmembrane region" description="Helical" evidence="2">
    <location>
        <begin position="12"/>
        <end position="31"/>
    </location>
</feature>
<keyword evidence="2" id="KW-0472">Membrane</keyword>
<dbReference type="AlphaFoldDB" id="A0A8J7FHR1"/>
<evidence type="ECO:0000259" key="3">
    <source>
        <dbReference type="SMART" id="SM00854"/>
    </source>
</evidence>
<dbReference type="InterPro" id="IPR052169">
    <property type="entry name" value="CW_Biosynth-Accessory"/>
</dbReference>
<keyword evidence="5" id="KW-1185">Reference proteome</keyword>
<evidence type="ECO:0000256" key="1">
    <source>
        <dbReference type="ARBA" id="ARBA00005662"/>
    </source>
</evidence>
<reference evidence="4" key="1">
    <citation type="submission" date="2020-10" db="EMBL/GenBank/DDBJ databases">
        <authorList>
            <person name="Castelo-Branco R."/>
            <person name="Eusebio N."/>
            <person name="Adriana R."/>
            <person name="Vieira A."/>
            <person name="Brugerolle De Fraissinette N."/>
            <person name="Rezende De Castro R."/>
            <person name="Schneider M.P."/>
            <person name="Vasconcelos V."/>
            <person name="Leao P.N."/>
        </authorList>
    </citation>
    <scope>NUCLEOTIDE SEQUENCE</scope>
    <source>
        <strain evidence="4">LEGE 06105</strain>
    </source>
</reference>
<evidence type="ECO:0000313" key="4">
    <source>
        <dbReference type="EMBL" id="MBE9216503.1"/>
    </source>
</evidence>
<dbReference type="Pfam" id="PF09587">
    <property type="entry name" value="PGA_cap"/>
    <property type="match status" value="1"/>
</dbReference>
<dbReference type="CDD" id="cd07381">
    <property type="entry name" value="MPP_CapA"/>
    <property type="match status" value="1"/>
</dbReference>
<comment type="similarity">
    <text evidence="1">Belongs to the CapA family.</text>
</comment>
<dbReference type="Proteomes" id="UP000620559">
    <property type="component" value="Unassembled WGS sequence"/>
</dbReference>
<evidence type="ECO:0000256" key="2">
    <source>
        <dbReference type="SAM" id="Phobius"/>
    </source>
</evidence>
<dbReference type="Gene3D" id="3.60.21.10">
    <property type="match status" value="1"/>
</dbReference>
<organism evidence="4 5">
    <name type="scientific">Plectonema cf. radiosum LEGE 06105</name>
    <dbReference type="NCBI Taxonomy" id="945769"/>
    <lineage>
        <taxon>Bacteria</taxon>
        <taxon>Bacillati</taxon>
        <taxon>Cyanobacteriota</taxon>
        <taxon>Cyanophyceae</taxon>
        <taxon>Oscillatoriophycideae</taxon>
        <taxon>Oscillatoriales</taxon>
        <taxon>Microcoleaceae</taxon>
        <taxon>Plectonema</taxon>
    </lineage>
</organism>
<evidence type="ECO:0000313" key="5">
    <source>
        <dbReference type="Proteomes" id="UP000620559"/>
    </source>
</evidence>